<evidence type="ECO:0000256" key="1">
    <source>
        <dbReference type="SAM" id="MobiDB-lite"/>
    </source>
</evidence>
<dbReference type="EMBL" id="JAVDQD010000009">
    <property type="protein sequence ID" value="MDR6241581.1"/>
    <property type="molecule type" value="Genomic_DNA"/>
</dbReference>
<gene>
    <name evidence="2" type="ORF">HNQ88_004668</name>
</gene>
<dbReference type="RefSeq" id="WP_309942481.1">
    <property type="nucleotide sequence ID" value="NZ_AP025307.1"/>
</dbReference>
<proteinExistence type="predicted"/>
<sequence length="270" mass="30960">MLKLSKYDALTCIDKWEKLVGNNRLNILDLIKANHIFFISRETYNELDISDSVLFFAAYLGVKSEVSNEDKLILIYKVLDPDTLLPIETDNYCYSILEPNRGKTTFSFRKIVEDSVVMNEDCSMDRHVSNEEYIKGTLCNIDLSPKDVYTQIKKWNSLKNNWVIKTDSSNIMTRFIIPMKELDREFENTDVNNVKLFFGLKMDEVFDTYFPTMILKAEEFSGLNKIQKSVSLGNDSDKSKSRPVGPPQRKGYKNGQAGDTITPCPPVCTP</sequence>
<name>A0AAE3XPB1_9BACT</name>
<keyword evidence="3" id="KW-1185">Reference proteome</keyword>
<evidence type="ECO:0000313" key="3">
    <source>
        <dbReference type="Proteomes" id="UP001185092"/>
    </source>
</evidence>
<dbReference type="Proteomes" id="UP001185092">
    <property type="component" value="Unassembled WGS sequence"/>
</dbReference>
<reference evidence="2" key="1">
    <citation type="submission" date="2023-07" db="EMBL/GenBank/DDBJ databases">
        <title>Genomic Encyclopedia of Type Strains, Phase IV (KMG-IV): sequencing the most valuable type-strain genomes for metagenomic binning, comparative biology and taxonomic classification.</title>
        <authorList>
            <person name="Goeker M."/>
        </authorList>
    </citation>
    <scope>NUCLEOTIDE SEQUENCE</scope>
    <source>
        <strain evidence="2">DSM 26174</strain>
    </source>
</reference>
<feature type="region of interest" description="Disordered" evidence="1">
    <location>
        <begin position="231"/>
        <end position="270"/>
    </location>
</feature>
<comment type="caution">
    <text evidence="2">The sequence shown here is derived from an EMBL/GenBank/DDBJ whole genome shotgun (WGS) entry which is preliminary data.</text>
</comment>
<organism evidence="2 3">
    <name type="scientific">Aureibacter tunicatorum</name>
    <dbReference type="NCBI Taxonomy" id="866807"/>
    <lineage>
        <taxon>Bacteria</taxon>
        <taxon>Pseudomonadati</taxon>
        <taxon>Bacteroidota</taxon>
        <taxon>Cytophagia</taxon>
        <taxon>Cytophagales</taxon>
        <taxon>Persicobacteraceae</taxon>
        <taxon>Aureibacter</taxon>
    </lineage>
</organism>
<dbReference type="AlphaFoldDB" id="A0AAE3XPB1"/>
<evidence type="ECO:0000313" key="2">
    <source>
        <dbReference type="EMBL" id="MDR6241581.1"/>
    </source>
</evidence>
<accession>A0AAE3XPB1</accession>
<protein>
    <submittedName>
        <fullName evidence="2">Uncharacterized protein</fullName>
    </submittedName>
</protein>